<dbReference type="GO" id="GO:0000977">
    <property type="term" value="F:RNA polymerase II transcription regulatory region sequence-specific DNA binding"/>
    <property type="evidence" value="ECO:0007669"/>
    <property type="project" value="TreeGrafter"/>
</dbReference>
<dbReference type="PROSITE" id="PS50071">
    <property type="entry name" value="HOMEOBOX_2"/>
    <property type="match status" value="1"/>
</dbReference>
<organism evidence="7 8">
    <name type="scientific">Biomphalaria pfeifferi</name>
    <name type="common">Bloodfluke planorb</name>
    <name type="synonym">Freshwater snail</name>
    <dbReference type="NCBI Taxonomy" id="112525"/>
    <lineage>
        <taxon>Eukaryota</taxon>
        <taxon>Metazoa</taxon>
        <taxon>Spiralia</taxon>
        <taxon>Lophotrochozoa</taxon>
        <taxon>Mollusca</taxon>
        <taxon>Gastropoda</taxon>
        <taxon>Heterobranchia</taxon>
        <taxon>Euthyneura</taxon>
        <taxon>Panpulmonata</taxon>
        <taxon>Hygrophila</taxon>
        <taxon>Lymnaeoidea</taxon>
        <taxon>Planorbidae</taxon>
        <taxon>Biomphalaria</taxon>
    </lineage>
</organism>
<dbReference type="GO" id="GO:0000981">
    <property type="term" value="F:DNA-binding transcription factor activity, RNA polymerase II-specific"/>
    <property type="evidence" value="ECO:0007669"/>
    <property type="project" value="TreeGrafter"/>
</dbReference>
<dbReference type="Proteomes" id="UP001233172">
    <property type="component" value="Unassembled WGS sequence"/>
</dbReference>
<dbReference type="PANTHER" id="PTHR24338:SF0">
    <property type="entry name" value="MUSCLE SEGMENTATION HOMEOBOX"/>
    <property type="match status" value="1"/>
</dbReference>
<dbReference type="GO" id="GO:0005634">
    <property type="term" value="C:nucleus"/>
    <property type="evidence" value="ECO:0007669"/>
    <property type="project" value="UniProtKB-SubCell"/>
</dbReference>
<evidence type="ECO:0000256" key="3">
    <source>
        <dbReference type="ARBA" id="ARBA00038425"/>
    </source>
</evidence>
<evidence type="ECO:0000313" key="7">
    <source>
        <dbReference type="EMBL" id="KAK0052286.1"/>
    </source>
</evidence>
<name>A0AAD8BD69_BIOPF</name>
<evidence type="ECO:0000256" key="4">
    <source>
        <dbReference type="PROSITE-ProRule" id="PRU00108"/>
    </source>
</evidence>
<evidence type="ECO:0000256" key="2">
    <source>
        <dbReference type="ARBA" id="ARBA00022473"/>
    </source>
</evidence>
<reference evidence="7" key="1">
    <citation type="journal article" date="2023" name="PLoS Negl. Trop. Dis.">
        <title>A genome sequence for Biomphalaria pfeifferi, the major vector snail for the human-infecting parasite Schistosoma mansoni.</title>
        <authorList>
            <person name="Bu L."/>
            <person name="Lu L."/>
            <person name="Laidemitt M.R."/>
            <person name="Zhang S.M."/>
            <person name="Mutuku M."/>
            <person name="Mkoji G."/>
            <person name="Steinauer M."/>
            <person name="Loker E.S."/>
        </authorList>
    </citation>
    <scope>NUCLEOTIDE SEQUENCE</scope>
    <source>
        <strain evidence="7">KasaAsao</strain>
    </source>
</reference>
<evidence type="ECO:0000313" key="8">
    <source>
        <dbReference type="Proteomes" id="UP001233172"/>
    </source>
</evidence>
<dbReference type="SUPFAM" id="SSF46689">
    <property type="entry name" value="Homeodomain-like"/>
    <property type="match status" value="1"/>
</dbReference>
<dbReference type="PANTHER" id="PTHR24338">
    <property type="entry name" value="HOMEOBOX PROTEIN MSX"/>
    <property type="match status" value="1"/>
</dbReference>
<evidence type="ECO:0000256" key="1">
    <source>
        <dbReference type="ARBA" id="ARBA00004123"/>
    </source>
</evidence>
<keyword evidence="4 5" id="KW-0539">Nucleus</keyword>
<reference evidence="7" key="2">
    <citation type="submission" date="2023-04" db="EMBL/GenBank/DDBJ databases">
        <authorList>
            <person name="Bu L."/>
            <person name="Lu L."/>
            <person name="Laidemitt M.R."/>
            <person name="Zhang S.M."/>
            <person name="Mutuku M."/>
            <person name="Mkoji G."/>
            <person name="Steinauer M."/>
            <person name="Loker E.S."/>
        </authorList>
    </citation>
    <scope>NUCLEOTIDE SEQUENCE</scope>
    <source>
        <strain evidence="7">KasaAsao</strain>
        <tissue evidence="7">Whole Snail</tissue>
    </source>
</reference>
<dbReference type="InterPro" id="IPR001356">
    <property type="entry name" value="HD"/>
</dbReference>
<keyword evidence="4 5" id="KW-0371">Homeobox</keyword>
<feature type="non-terminal residue" evidence="7">
    <location>
        <position position="56"/>
    </location>
</feature>
<dbReference type="Pfam" id="PF00046">
    <property type="entry name" value="Homeodomain"/>
    <property type="match status" value="1"/>
</dbReference>
<comment type="subcellular location">
    <subcellularLocation>
        <location evidence="1 4 5">Nucleus</location>
    </subcellularLocation>
</comment>
<evidence type="ECO:0000256" key="5">
    <source>
        <dbReference type="RuleBase" id="RU000682"/>
    </source>
</evidence>
<feature type="domain" description="Homeobox" evidence="6">
    <location>
        <begin position="11"/>
        <end position="56"/>
    </location>
</feature>
<dbReference type="InterPro" id="IPR050674">
    <property type="entry name" value="Msh_Homeobox_Regulators"/>
</dbReference>
<dbReference type="CDD" id="cd00086">
    <property type="entry name" value="homeodomain"/>
    <property type="match status" value="1"/>
</dbReference>
<comment type="similarity">
    <text evidence="3">Belongs to the Msh homeobox family.</text>
</comment>
<keyword evidence="2" id="KW-0217">Developmental protein</keyword>
<sequence>SKKKEGHKKWKLGRNPRIPFTQHQLVVLEEKFRRTHYLSSMDVAELSSALNLTETR</sequence>
<dbReference type="GO" id="GO:0048598">
    <property type="term" value="P:embryonic morphogenesis"/>
    <property type="evidence" value="ECO:0007669"/>
    <property type="project" value="TreeGrafter"/>
</dbReference>
<proteinExistence type="inferred from homology"/>
<dbReference type="EMBL" id="JASAOG010000096">
    <property type="protein sequence ID" value="KAK0052286.1"/>
    <property type="molecule type" value="Genomic_DNA"/>
</dbReference>
<dbReference type="Gene3D" id="1.10.10.60">
    <property type="entry name" value="Homeodomain-like"/>
    <property type="match status" value="1"/>
</dbReference>
<gene>
    <name evidence="7" type="ORF">Bpfe_018369</name>
</gene>
<protein>
    <submittedName>
        <fullName evidence="7">Homeobox protein MSH-D</fullName>
    </submittedName>
</protein>
<keyword evidence="4 5" id="KW-0238">DNA-binding</keyword>
<comment type="caution">
    <text evidence="7">The sequence shown here is derived from an EMBL/GenBank/DDBJ whole genome shotgun (WGS) entry which is preliminary data.</text>
</comment>
<accession>A0AAD8BD69</accession>
<dbReference type="AlphaFoldDB" id="A0AAD8BD69"/>
<feature type="non-terminal residue" evidence="7">
    <location>
        <position position="1"/>
    </location>
</feature>
<evidence type="ECO:0000259" key="6">
    <source>
        <dbReference type="PROSITE" id="PS50071"/>
    </source>
</evidence>
<dbReference type="InterPro" id="IPR009057">
    <property type="entry name" value="Homeodomain-like_sf"/>
</dbReference>
<keyword evidence="8" id="KW-1185">Reference proteome</keyword>